<dbReference type="STRING" id="1073325.SAMN05444483_11318"/>
<dbReference type="Pfam" id="PF01966">
    <property type="entry name" value="HD"/>
    <property type="match status" value="1"/>
</dbReference>
<dbReference type="Gene3D" id="1.10.3210.10">
    <property type="entry name" value="Hypothetical protein af1432"/>
    <property type="match status" value="1"/>
</dbReference>
<organism evidence="2 3">
    <name type="scientific">Salegentibacter echinorum</name>
    <dbReference type="NCBI Taxonomy" id="1073325"/>
    <lineage>
        <taxon>Bacteria</taxon>
        <taxon>Pseudomonadati</taxon>
        <taxon>Bacteroidota</taxon>
        <taxon>Flavobacteriia</taxon>
        <taxon>Flavobacteriales</taxon>
        <taxon>Flavobacteriaceae</taxon>
        <taxon>Salegentibacter</taxon>
    </lineage>
</organism>
<dbReference type="InterPro" id="IPR003607">
    <property type="entry name" value="HD/PDEase_dom"/>
</dbReference>
<dbReference type="PANTHER" id="PTHR21174">
    <property type="match status" value="1"/>
</dbReference>
<dbReference type="SUPFAM" id="SSF109604">
    <property type="entry name" value="HD-domain/PDEase-like"/>
    <property type="match status" value="1"/>
</dbReference>
<dbReference type="CDD" id="cd00077">
    <property type="entry name" value="HDc"/>
    <property type="match status" value="1"/>
</dbReference>
<protein>
    <submittedName>
        <fullName evidence="2">HD domain-containing protein</fullName>
    </submittedName>
</protein>
<evidence type="ECO:0000313" key="2">
    <source>
        <dbReference type="EMBL" id="SHG46795.1"/>
    </source>
</evidence>
<dbReference type="AlphaFoldDB" id="A0A1M5K245"/>
<dbReference type="InterPro" id="IPR009218">
    <property type="entry name" value="HD_phosphohydro"/>
</dbReference>
<reference evidence="3" key="1">
    <citation type="submission" date="2016-11" db="EMBL/GenBank/DDBJ databases">
        <authorList>
            <person name="Varghese N."/>
            <person name="Submissions S."/>
        </authorList>
    </citation>
    <scope>NUCLEOTIDE SEQUENCE [LARGE SCALE GENOMIC DNA]</scope>
    <source>
        <strain evidence="3">DSM 24579</strain>
    </source>
</reference>
<gene>
    <name evidence="2" type="ORF">SAMN05444483_11318</name>
</gene>
<sequence length="199" mass="23294">MTEMNKVVIEKVKDFCKKVIESSRCRNLPFHNWQHTKDVVENSKFLAKHENLPEKTVEELIIASYFHDIGNIKGTVGHEKLSCKYAQEFLTEEGYPDRHIINVISNIKATEMPQQPETLSQKVICDADLAHLGKSTFSLNNSNLRQEWERYNGQLFTDEQWTALNVNFLESHSFHTKSAEEQYNEQKRKNIKKFISNNY</sequence>
<accession>A0A1M5K245</accession>
<dbReference type="EMBL" id="FQVT01000013">
    <property type="protein sequence ID" value="SHG46795.1"/>
    <property type="molecule type" value="Genomic_DNA"/>
</dbReference>
<evidence type="ECO:0000259" key="1">
    <source>
        <dbReference type="SMART" id="SM00471"/>
    </source>
</evidence>
<dbReference type="PANTHER" id="PTHR21174:SF0">
    <property type="entry name" value="HD PHOSPHOHYDROLASE FAMILY PROTEIN-RELATED"/>
    <property type="match status" value="1"/>
</dbReference>
<keyword evidence="3" id="KW-1185">Reference proteome</keyword>
<dbReference type="InterPro" id="IPR006674">
    <property type="entry name" value="HD_domain"/>
</dbReference>
<evidence type="ECO:0000313" key="3">
    <source>
        <dbReference type="Proteomes" id="UP000183945"/>
    </source>
</evidence>
<name>A0A1M5K245_SALEC</name>
<feature type="domain" description="HD/PDEase" evidence="1">
    <location>
        <begin position="28"/>
        <end position="142"/>
    </location>
</feature>
<dbReference type="Proteomes" id="UP000183945">
    <property type="component" value="Unassembled WGS sequence"/>
</dbReference>
<dbReference type="SMART" id="SM00471">
    <property type="entry name" value="HDc"/>
    <property type="match status" value="1"/>
</dbReference>
<proteinExistence type="predicted"/>